<protein>
    <submittedName>
        <fullName evidence="10">General transcription factor IIIC subunit 1</fullName>
    </submittedName>
</protein>
<evidence type="ECO:0000256" key="1">
    <source>
        <dbReference type="ARBA" id="ARBA00004123"/>
    </source>
</evidence>
<dbReference type="GO" id="GO:0042791">
    <property type="term" value="P:5S class rRNA transcription by RNA polymerase III"/>
    <property type="evidence" value="ECO:0007669"/>
    <property type="project" value="TreeGrafter"/>
</dbReference>
<evidence type="ECO:0000259" key="8">
    <source>
        <dbReference type="Pfam" id="PF23704"/>
    </source>
</evidence>
<dbReference type="InterPro" id="IPR007309">
    <property type="entry name" value="TFIIIC_Bblock-bd"/>
</dbReference>
<feature type="compositionally biased region" description="Polar residues" evidence="6">
    <location>
        <begin position="505"/>
        <end position="514"/>
    </location>
</feature>
<dbReference type="GO" id="GO:0003677">
    <property type="term" value="F:DNA binding"/>
    <property type="evidence" value="ECO:0007669"/>
    <property type="project" value="UniProtKB-KW"/>
</dbReference>
<dbReference type="Proteomes" id="UP000257200">
    <property type="component" value="Unplaced"/>
</dbReference>
<feature type="compositionally biased region" description="Basic residues" evidence="6">
    <location>
        <begin position="1046"/>
        <end position="1072"/>
    </location>
</feature>
<name>A0A3Q1EQY4_9TELE</name>
<evidence type="ECO:0000256" key="2">
    <source>
        <dbReference type="ARBA" id="ARBA00022553"/>
    </source>
</evidence>
<evidence type="ECO:0000256" key="3">
    <source>
        <dbReference type="ARBA" id="ARBA00023125"/>
    </source>
</evidence>
<proteinExistence type="predicted"/>
<feature type="compositionally biased region" description="Basic residues" evidence="6">
    <location>
        <begin position="440"/>
        <end position="454"/>
    </location>
</feature>
<dbReference type="InterPro" id="IPR035625">
    <property type="entry name" value="Tfc3-like_eWH"/>
</dbReference>
<dbReference type="Pfam" id="PF24101">
    <property type="entry name" value="WHD_GTF3C1"/>
    <property type="match status" value="1"/>
</dbReference>
<evidence type="ECO:0000313" key="10">
    <source>
        <dbReference type="Ensembl" id="ENSAPOP00000006359.1"/>
    </source>
</evidence>
<feature type="compositionally biased region" description="Low complexity" evidence="6">
    <location>
        <begin position="1306"/>
        <end position="1315"/>
    </location>
</feature>
<dbReference type="Pfam" id="PF23704">
    <property type="entry name" value="WHD_GTF3C1_N"/>
    <property type="match status" value="1"/>
</dbReference>
<sequence length="1715" mass="194758">MDPWSIIPDEVALEGLDGITIPTLWIRLENRVPKFPLKLDDCTKELIWKSLVSNTDLKFYELPKEREDVVLIDRFQDNDAENGDKITHKTLETPKDIYPIHVVPENKERTQGSCAHFKERKDVTKQVRSKSPTLLVNLEEALERYGRKLVVVASQTLRFRTLIGSESDPDLKLTDDSYCVLERVGRARWQGELQSDLHGGSFKVDARKFHYLRKSLVRHQLVTMQGFVRRLASGTQQHSILLLLKRFHVNRRTKYEALMEYVSNFLQQSPGQFATMMMFKAHLQVNERSFRRLFKYMRAARLVEFCQYPLEELDPGAGPCTNKNGSKVLVRCVRLVKPYVKKGIPDDEDDDDEDEEDEAGGRTGGSRSEGRIMERDIMSQAYHLILSSGTKGLPQRDITFRMNIGKLEARMVCRRLESDGLMNSTELTSPTASLTSKSAAKGKGKTPAGKKNKKAGGGDTEDAEEAEQAVDDSKGEAGDGQSDRKGGKAKGKSAARRRTAGENGSVATQQTQPGMSAMQPTLAECEYSLDLSTSQTKELFKDSSYEKSKKSSKNSHVTYRLLRRKNLIVEAVRNFKIIEGLFPLQKMINDEEKTGFSSKCCRKTILRLIQGLSREGLLKLFTTTVVQDGITKKVDLVVHPSIQPSDDKVKEVIEQVRFKISIRGLGRSFGFQPKMPRLRVVHTFLWYLIYGHPLQQSSQLCGPAGRRPRASQLRCDLSTSVFYVALIVYADEDSWKRFVPPVRLHKEYASGWAMVGDLLLCLPLSVFVQVIQINYKVDGLEEYLNDPVKQHHLIRTLPAGMKRQLLYKRKYIFSFHECLQKLVYMGLLQFGPATKFKDKDQVFVYLKRNTTIVDTTNAEPHYWLITESPDKPFERRMYTLNTAEDVENYWFDLMCVCLNTPLGTCTLTARPVAKFNFDLNEKVEGKSFRTDEHVSLYTYRGSQEVCDDGSIPGDGKGAGGLDSEFFGHLKRNWLWTNHLLAVKSVSTQTPCSKHSTFPWFLHLSGSSEELNTHTVLSIKCFLFLCLCNQVVIEPSSRNQQVVGGKGQKRKRSKKDVPKPPRKKRKGTPKKRSGAHDEADHKALKRMTKQRVYWSIQEDSLMMLCSVASHLFNSKLKRPFVAHCVVRDMLHAEFEISMDKTSLAVGRRSRYILKNPQTLLNYRICLAEVFQDKTLMRLLEENKPTDPESPEVCCSSYSEYIRLLRQKFSCVLSAGDLIMPDTKQQLFSRRKDIHAIVLHNLIQSTLAMTNSQMKSSRSFQAFHMYSKYHQELLCRVFVECRKRGLVNRRRVNQPFGPKKNRAPPETPATSGAAAARASEDPPDVSDMLQFSLFSPGGACVVSLSLMCLGLLSVHLSIPKQMVVVDSSLVDNDVVKSMATLEDEDDDDDDGEDCEGRKKLQVTAHQASHTNYLIMRGYCSPGIVHRVSVNEFWTSTNTICSAEVQFFIQFFPSFSDSPPLDLTKCGPSLLPSILTYFVHSPSSSPLTVEECNSCFIQQRGYTPQDIEACDQLRRSLHEARENGLDVHDLHKAHVDLQEPQCGRTRSLQQYMQVNTCTASEEDCINVCVFSLLLLFLLLLHQSSRIATMSFIGRPWRMVDGKLNRPVCKGMLEAILCHIMSRPGLTQQTLVEHYKDLLQPRAVLDLVKALIDLGCVTKKTLVKSPKPSLFARSAHQTRSETKMKIEEPDTIYYEPTICCCLRLCQVLPNERHWNHSMP</sequence>
<feature type="compositionally biased region" description="Acidic residues" evidence="6">
    <location>
        <begin position="346"/>
        <end position="358"/>
    </location>
</feature>
<dbReference type="CDD" id="cd16169">
    <property type="entry name" value="Tau138_eWH"/>
    <property type="match status" value="1"/>
</dbReference>
<evidence type="ECO:0000259" key="7">
    <source>
        <dbReference type="Pfam" id="PF04182"/>
    </source>
</evidence>
<feature type="compositionally biased region" description="Basic residues" evidence="6">
    <location>
        <begin position="487"/>
        <end position="498"/>
    </location>
</feature>
<dbReference type="GO" id="GO:0005634">
    <property type="term" value="C:nucleus"/>
    <property type="evidence" value="ECO:0007669"/>
    <property type="project" value="UniProtKB-SubCell"/>
</dbReference>
<keyword evidence="3" id="KW-0238">DNA-binding</keyword>
<keyword evidence="4" id="KW-0804">Transcription</keyword>
<dbReference type="Pfam" id="PF04182">
    <property type="entry name" value="B-block_TFIIIC"/>
    <property type="match status" value="1"/>
</dbReference>
<keyword evidence="5" id="KW-0539">Nucleus</keyword>
<dbReference type="GeneTree" id="ENSGT00390000008664"/>
<dbReference type="PANTHER" id="PTHR15180">
    <property type="entry name" value="GENERAL TRANSCRIPTION FACTOR 3C POLYPEPTIDE 1"/>
    <property type="match status" value="1"/>
</dbReference>
<dbReference type="GO" id="GO:0000127">
    <property type="term" value="C:transcription factor TFIIIC complex"/>
    <property type="evidence" value="ECO:0007669"/>
    <property type="project" value="InterPro"/>
</dbReference>
<accession>A0A3Q1EQY4</accession>
<feature type="compositionally biased region" description="Acidic residues" evidence="6">
    <location>
        <begin position="459"/>
        <end position="470"/>
    </location>
</feature>
<feature type="compositionally biased region" description="Low complexity" evidence="6">
    <location>
        <begin position="427"/>
        <end position="439"/>
    </location>
</feature>
<dbReference type="PANTHER" id="PTHR15180:SF1">
    <property type="entry name" value="GENERAL TRANSCRIPTION FACTOR 3C POLYPEPTIDE 1"/>
    <property type="match status" value="1"/>
</dbReference>
<feature type="domain" description="B-block binding subunit of TFIIIC" evidence="7">
    <location>
        <begin position="175"/>
        <end position="249"/>
    </location>
</feature>
<keyword evidence="2" id="KW-0597">Phosphoprotein</keyword>
<dbReference type="GO" id="GO:0006384">
    <property type="term" value="P:transcription initiation at RNA polymerase III promoter"/>
    <property type="evidence" value="ECO:0007669"/>
    <property type="project" value="InterPro"/>
</dbReference>
<evidence type="ECO:0000256" key="5">
    <source>
        <dbReference type="ARBA" id="ARBA00023242"/>
    </source>
</evidence>
<dbReference type="InterPro" id="IPR056467">
    <property type="entry name" value="eWH_GTF3C1"/>
</dbReference>
<dbReference type="Ensembl" id="ENSAPOT00000006788.1">
    <property type="protein sequence ID" value="ENSAPOP00000006359.1"/>
    <property type="gene ID" value="ENSAPOG00000008320.1"/>
</dbReference>
<dbReference type="InterPro" id="IPR056428">
    <property type="entry name" value="WH_GTF3C1"/>
</dbReference>
<comment type="subcellular location">
    <subcellularLocation>
        <location evidence="1">Nucleus</location>
    </subcellularLocation>
</comment>
<feature type="region of interest" description="Disordered" evidence="6">
    <location>
        <begin position="423"/>
        <end position="516"/>
    </location>
</feature>
<evidence type="ECO:0000256" key="6">
    <source>
        <dbReference type="SAM" id="MobiDB-lite"/>
    </source>
</evidence>
<reference evidence="10" key="1">
    <citation type="submission" date="2025-08" db="UniProtKB">
        <authorList>
            <consortium name="Ensembl"/>
        </authorList>
    </citation>
    <scope>IDENTIFICATION</scope>
</reference>
<evidence type="ECO:0000259" key="9">
    <source>
        <dbReference type="Pfam" id="PF24101"/>
    </source>
</evidence>
<evidence type="ECO:0000256" key="4">
    <source>
        <dbReference type="ARBA" id="ARBA00023163"/>
    </source>
</evidence>
<feature type="compositionally biased region" description="Basic and acidic residues" evidence="6">
    <location>
        <begin position="471"/>
        <end position="486"/>
    </location>
</feature>
<reference evidence="10" key="2">
    <citation type="submission" date="2025-09" db="UniProtKB">
        <authorList>
            <consortium name="Ensembl"/>
        </authorList>
    </citation>
    <scope>IDENTIFICATION</scope>
</reference>
<feature type="region of interest" description="Disordered" evidence="6">
    <location>
        <begin position="1290"/>
        <end position="1319"/>
    </location>
</feature>
<feature type="domain" description="General transcription factor 3C polypeptide 1 winged-helix" evidence="8">
    <location>
        <begin position="9"/>
        <end position="68"/>
    </location>
</feature>
<feature type="region of interest" description="Disordered" evidence="6">
    <location>
        <begin position="343"/>
        <end position="372"/>
    </location>
</feature>
<organism evidence="10 11">
    <name type="scientific">Acanthochromis polyacanthus</name>
    <name type="common">spiny chromis</name>
    <dbReference type="NCBI Taxonomy" id="80966"/>
    <lineage>
        <taxon>Eukaryota</taxon>
        <taxon>Metazoa</taxon>
        <taxon>Chordata</taxon>
        <taxon>Craniata</taxon>
        <taxon>Vertebrata</taxon>
        <taxon>Euteleostomi</taxon>
        <taxon>Actinopterygii</taxon>
        <taxon>Neopterygii</taxon>
        <taxon>Teleostei</taxon>
        <taxon>Neoteleostei</taxon>
        <taxon>Acanthomorphata</taxon>
        <taxon>Ovalentaria</taxon>
        <taxon>Pomacentridae</taxon>
        <taxon>Acanthochromis</taxon>
    </lineage>
</organism>
<dbReference type="InterPro" id="IPR044210">
    <property type="entry name" value="Tfc3-like"/>
</dbReference>
<feature type="region of interest" description="Disordered" evidence="6">
    <location>
        <begin position="1038"/>
        <end position="1081"/>
    </location>
</feature>
<keyword evidence="11" id="KW-1185">Reference proteome</keyword>
<evidence type="ECO:0000313" key="11">
    <source>
        <dbReference type="Proteomes" id="UP000257200"/>
    </source>
</evidence>
<feature type="domain" description="GTF3C1 extended winged-helix" evidence="9">
    <location>
        <begin position="556"/>
        <end position="660"/>
    </location>
</feature>